<name>X1Q844_9ZZZZ</name>
<gene>
    <name evidence="1" type="ORF">S12H4_05560</name>
</gene>
<protein>
    <submittedName>
        <fullName evidence="1">Uncharacterized protein</fullName>
    </submittedName>
</protein>
<accession>X1Q844</accession>
<reference evidence="1" key="1">
    <citation type="journal article" date="2014" name="Front. Microbiol.">
        <title>High frequency of phylogenetically diverse reductive dehalogenase-homologous genes in deep subseafloor sedimentary metagenomes.</title>
        <authorList>
            <person name="Kawai M."/>
            <person name="Futagami T."/>
            <person name="Toyoda A."/>
            <person name="Takaki Y."/>
            <person name="Nishi S."/>
            <person name="Hori S."/>
            <person name="Arai W."/>
            <person name="Tsubouchi T."/>
            <person name="Morono Y."/>
            <person name="Uchiyama I."/>
            <person name="Ito T."/>
            <person name="Fujiyama A."/>
            <person name="Inagaki F."/>
            <person name="Takami H."/>
        </authorList>
    </citation>
    <scope>NUCLEOTIDE SEQUENCE</scope>
    <source>
        <strain evidence="1">Expedition CK06-06</strain>
    </source>
</reference>
<organism evidence="1">
    <name type="scientific">marine sediment metagenome</name>
    <dbReference type="NCBI Taxonomy" id="412755"/>
    <lineage>
        <taxon>unclassified sequences</taxon>
        <taxon>metagenomes</taxon>
        <taxon>ecological metagenomes</taxon>
    </lineage>
</organism>
<feature type="non-terminal residue" evidence="1">
    <location>
        <position position="1"/>
    </location>
</feature>
<sequence>EILKGAGKQLKLSYLHAYTWREVAHRGWSTDKINLFADIPKSINVNFDQKRLWIDDWIDWQDVLKRNVESLPIICPSP</sequence>
<dbReference type="AlphaFoldDB" id="X1Q844"/>
<proteinExistence type="predicted"/>
<dbReference type="EMBL" id="BARW01001855">
    <property type="protein sequence ID" value="GAI64657.1"/>
    <property type="molecule type" value="Genomic_DNA"/>
</dbReference>
<evidence type="ECO:0000313" key="1">
    <source>
        <dbReference type="EMBL" id="GAI64657.1"/>
    </source>
</evidence>
<comment type="caution">
    <text evidence="1">The sequence shown here is derived from an EMBL/GenBank/DDBJ whole genome shotgun (WGS) entry which is preliminary data.</text>
</comment>